<dbReference type="EMBL" id="LOWA01000032">
    <property type="protein sequence ID" value="KVE26902.1"/>
    <property type="molecule type" value="Genomic_DNA"/>
</dbReference>
<reference evidence="1 2" key="1">
    <citation type="submission" date="2015-11" db="EMBL/GenBank/DDBJ databases">
        <title>Expanding the genomic diversity of Burkholderia species for the development of highly accurate diagnostics.</title>
        <authorList>
            <person name="Sahl J."/>
            <person name="Keim P."/>
            <person name="Wagner D."/>
        </authorList>
    </citation>
    <scope>NUCLEOTIDE SEQUENCE [LARGE SCALE GENOMIC DNA]</scope>
    <source>
        <strain evidence="1 2">TSV85</strain>
    </source>
</reference>
<proteinExistence type="predicted"/>
<gene>
    <name evidence="1" type="ORF">WS67_15100</name>
</gene>
<keyword evidence="2" id="KW-1185">Reference proteome</keyword>
<comment type="caution">
    <text evidence="1">The sequence shown here is derived from an EMBL/GenBank/DDBJ whole genome shotgun (WGS) entry which is preliminary data.</text>
</comment>
<evidence type="ECO:0000313" key="1">
    <source>
        <dbReference type="EMBL" id="KVE26902.1"/>
    </source>
</evidence>
<sequence length="86" mass="8841">MRGVRHAALSAFGRPPGPCRAGVRCVNAQDRAACAIAGLPAPARPAQALDAAGAWVSKRGLRGPIVHAVQFRMKSKAATPSIASNE</sequence>
<accession>A0A124P8Z5</accession>
<dbReference type="Proteomes" id="UP000062788">
    <property type="component" value="Unassembled WGS sequence"/>
</dbReference>
<name>A0A124P8Z5_9BURK</name>
<evidence type="ECO:0000313" key="2">
    <source>
        <dbReference type="Proteomes" id="UP000062788"/>
    </source>
</evidence>
<protein>
    <submittedName>
        <fullName evidence="1">Uncharacterized protein</fullName>
    </submittedName>
</protein>
<organism evidence="1 2">
    <name type="scientific">Burkholderia singularis</name>
    <dbReference type="NCBI Taxonomy" id="1503053"/>
    <lineage>
        <taxon>Bacteria</taxon>
        <taxon>Pseudomonadati</taxon>
        <taxon>Pseudomonadota</taxon>
        <taxon>Betaproteobacteria</taxon>
        <taxon>Burkholderiales</taxon>
        <taxon>Burkholderiaceae</taxon>
        <taxon>Burkholderia</taxon>
        <taxon>pseudomallei group</taxon>
    </lineage>
</organism>
<dbReference type="AlphaFoldDB" id="A0A124P8Z5"/>